<dbReference type="Proteomes" id="UP000789396">
    <property type="component" value="Unassembled WGS sequence"/>
</dbReference>
<keyword evidence="3" id="KW-1185">Reference proteome</keyword>
<evidence type="ECO:0000313" key="2">
    <source>
        <dbReference type="EMBL" id="CAG8814067.1"/>
    </source>
</evidence>
<name>A0A9N9K9M3_9GLOM</name>
<protein>
    <submittedName>
        <fullName evidence="2">8419_t:CDS:1</fullName>
    </submittedName>
</protein>
<dbReference type="EMBL" id="CAJVPZ010089335">
    <property type="protein sequence ID" value="CAG8814067.1"/>
    <property type="molecule type" value="Genomic_DNA"/>
</dbReference>
<feature type="compositionally biased region" description="Basic and acidic residues" evidence="1">
    <location>
        <begin position="22"/>
        <end position="41"/>
    </location>
</feature>
<evidence type="ECO:0000256" key="1">
    <source>
        <dbReference type="SAM" id="MobiDB-lite"/>
    </source>
</evidence>
<feature type="region of interest" description="Disordered" evidence="1">
    <location>
        <begin position="1"/>
        <end position="41"/>
    </location>
</feature>
<organism evidence="2 3">
    <name type="scientific">Racocetra fulgida</name>
    <dbReference type="NCBI Taxonomy" id="60492"/>
    <lineage>
        <taxon>Eukaryota</taxon>
        <taxon>Fungi</taxon>
        <taxon>Fungi incertae sedis</taxon>
        <taxon>Mucoromycota</taxon>
        <taxon>Glomeromycotina</taxon>
        <taxon>Glomeromycetes</taxon>
        <taxon>Diversisporales</taxon>
        <taxon>Gigasporaceae</taxon>
        <taxon>Racocetra</taxon>
    </lineage>
</organism>
<sequence length="41" mass="4671">LNDKNKENNEKISKQKGNFSEKVLKCRDSNNDGSKESSDKN</sequence>
<evidence type="ECO:0000313" key="3">
    <source>
        <dbReference type="Proteomes" id="UP000789396"/>
    </source>
</evidence>
<dbReference type="AlphaFoldDB" id="A0A9N9K9M3"/>
<gene>
    <name evidence="2" type="ORF">RFULGI_LOCUS19065</name>
</gene>
<feature type="non-terminal residue" evidence="2">
    <location>
        <position position="1"/>
    </location>
</feature>
<feature type="compositionally biased region" description="Basic and acidic residues" evidence="1">
    <location>
        <begin position="1"/>
        <end position="13"/>
    </location>
</feature>
<feature type="non-terminal residue" evidence="2">
    <location>
        <position position="41"/>
    </location>
</feature>
<proteinExistence type="predicted"/>
<comment type="caution">
    <text evidence="2">The sequence shown here is derived from an EMBL/GenBank/DDBJ whole genome shotgun (WGS) entry which is preliminary data.</text>
</comment>
<accession>A0A9N9K9M3</accession>
<reference evidence="2" key="1">
    <citation type="submission" date="2021-06" db="EMBL/GenBank/DDBJ databases">
        <authorList>
            <person name="Kallberg Y."/>
            <person name="Tangrot J."/>
            <person name="Rosling A."/>
        </authorList>
    </citation>
    <scope>NUCLEOTIDE SEQUENCE</scope>
    <source>
        <strain evidence="2">IN212</strain>
    </source>
</reference>